<dbReference type="EMBL" id="CP036298">
    <property type="protein sequence ID" value="QDV28079.1"/>
    <property type="molecule type" value="Genomic_DNA"/>
</dbReference>
<organism evidence="1 2">
    <name type="scientific">Aureliella helgolandensis</name>
    <dbReference type="NCBI Taxonomy" id="2527968"/>
    <lineage>
        <taxon>Bacteria</taxon>
        <taxon>Pseudomonadati</taxon>
        <taxon>Planctomycetota</taxon>
        <taxon>Planctomycetia</taxon>
        <taxon>Pirellulales</taxon>
        <taxon>Pirellulaceae</taxon>
        <taxon>Aureliella</taxon>
    </lineage>
</organism>
<dbReference type="Proteomes" id="UP000318017">
    <property type="component" value="Chromosome"/>
</dbReference>
<name>A0A518GHK5_9BACT</name>
<protein>
    <submittedName>
        <fullName evidence="1">Uncharacterized protein</fullName>
    </submittedName>
</protein>
<accession>A0A518GHK5</accession>
<sequence length="200" mass="21477">MTLDAPLRFVDPSGMLQTVIPEPDEQIDSLVELREWIKTVMNPPDWANAAPVGLPWGPGDILGGGSAGVDVLIDFIVNAGVEDRACNKWFKKMLTGIACATAKCDRNKCAGFYQTGHGTGTFNDCLDEVAEIGTKRRLVAEPFMRDKVAGALTKKCRDSATNGPCCKNGGPKAKKDCPIIGKPPFVPRRPCCIAHFASVS</sequence>
<evidence type="ECO:0000313" key="2">
    <source>
        <dbReference type="Proteomes" id="UP000318017"/>
    </source>
</evidence>
<proteinExistence type="predicted"/>
<evidence type="ECO:0000313" key="1">
    <source>
        <dbReference type="EMBL" id="QDV28079.1"/>
    </source>
</evidence>
<gene>
    <name evidence="1" type="ORF">Q31a_64720</name>
</gene>
<keyword evidence="2" id="KW-1185">Reference proteome</keyword>
<dbReference type="KEGG" id="ahel:Q31a_64720"/>
<reference evidence="1 2" key="1">
    <citation type="submission" date="2019-02" db="EMBL/GenBank/DDBJ databases">
        <title>Deep-cultivation of Planctomycetes and their phenomic and genomic characterization uncovers novel biology.</title>
        <authorList>
            <person name="Wiegand S."/>
            <person name="Jogler M."/>
            <person name="Boedeker C."/>
            <person name="Pinto D."/>
            <person name="Vollmers J."/>
            <person name="Rivas-Marin E."/>
            <person name="Kohn T."/>
            <person name="Peeters S.H."/>
            <person name="Heuer A."/>
            <person name="Rast P."/>
            <person name="Oberbeckmann S."/>
            <person name="Bunk B."/>
            <person name="Jeske O."/>
            <person name="Meyerdierks A."/>
            <person name="Storesund J.E."/>
            <person name="Kallscheuer N."/>
            <person name="Luecker S."/>
            <person name="Lage O.M."/>
            <person name="Pohl T."/>
            <person name="Merkel B.J."/>
            <person name="Hornburger P."/>
            <person name="Mueller R.-W."/>
            <person name="Bruemmer F."/>
            <person name="Labrenz M."/>
            <person name="Spormann A.M."/>
            <person name="Op den Camp H."/>
            <person name="Overmann J."/>
            <person name="Amann R."/>
            <person name="Jetten M.S.M."/>
            <person name="Mascher T."/>
            <person name="Medema M.H."/>
            <person name="Devos D.P."/>
            <person name="Kaster A.-K."/>
            <person name="Ovreas L."/>
            <person name="Rohde M."/>
            <person name="Galperin M.Y."/>
            <person name="Jogler C."/>
        </authorList>
    </citation>
    <scope>NUCLEOTIDE SEQUENCE [LARGE SCALE GENOMIC DNA]</scope>
    <source>
        <strain evidence="1 2">Q31a</strain>
    </source>
</reference>
<dbReference type="AlphaFoldDB" id="A0A518GHK5"/>